<feature type="transmembrane region" description="Helical" evidence="6">
    <location>
        <begin position="211"/>
        <end position="233"/>
    </location>
</feature>
<dbReference type="EMBL" id="JAUEPN010000005">
    <property type="protein sequence ID" value="KAK3293829.1"/>
    <property type="molecule type" value="Genomic_DNA"/>
</dbReference>
<feature type="transmembrane region" description="Helical" evidence="6">
    <location>
        <begin position="12"/>
        <end position="31"/>
    </location>
</feature>
<feature type="transmembrane region" description="Helical" evidence="6">
    <location>
        <begin position="129"/>
        <end position="148"/>
    </location>
</feature>
<name>A0AAE0HC37_9PEZI</name>
<protein>
    <recommendedName>
        <fullName evidence="7">Rhodopsin domain-containing protein</fullName>
    </recommendedName>
</protein>
<evidence type="ECO:0000313" key="9">
    <source>
        <dbReference type="Proteomes" id="UP001278766"/>
    </source>
</evidence>
<evidence type="ECO:0000259" key="7">
    <source>
        <dbReference type="Pfam" id="PF20684"/>
    </source>
</evidence>
<sequence>MEDIVSCETFLLILWIGTAVCTVCFAARAYIRYVCFGRLLLEDWFMLGALLIQISTSIVWQMYLQDMYNMAHAVLGTFVPGPTFLEDMRVALIACGVMSITVYIGLWLIKASFLVLFYRLGHKIPLYLYAWWAGTALIMACGIASLGLNQYQCMFGDINVIFATCLQPESLHEVYVKEVAAATLDIFSDLLIIIFPVWILWSTRVSVRQKLVLSAIFCLVGLTVAMTIVRGVFARTIAEDPKYALQQINIAWVFWFLMEYLTSFLVACAISFRSLFVQSRTKQSADSERRRVSPTTPLRKRRVRYYLDKLYDSVLTTARYLEGDGCEHETWKLPEPESGLMTVDFSTDEGWRRHYGEDGDSVRALKPYGNSGTVVVGVAR</sequence>
<gene>
    <name evidence="8" type="ORF">B0H64DRAFT_173540</name>
</gene>
<evidence type="ECO:0000256" key="2">
    <source>
        <dbReference type="ARBA" id="ARBA00022692"/>
    </source>
</evidence>
<dbReference type="PANTHER" id="PTHR33048">
    <property type="entry name" value="PTH11-LIKE INTEGRAL MEMBRANE PROTEIN (AFU_ORTHOLOGUE AFUA_5G11245)"/>
    <property type="match status" value="1"/>
</dbReference>
<dbReference type="Proteomes" id="UP001278766">
    <property type="component" value="Unassembled WGS sequence"/>
</dbReference>
<evidence type="ECO:0000256" key="3">
    <source>
        <dbReference type="ARBA" id="ARBA00022989"/>
    </source>
</evidence>
<feature type="transmembrane region" description="Helical" evidence="6">
    <location>
        <begin position="43"/>
        <end position="63"/>
    </location>
</feature>
<evidence type="ECO:0000256" key="4">
    <source>
        <dbReference type="ARBA" id="ARBA00023136"/>
    </source>
</evidence>
<accession>A0AAE0HC37</accession>
<dbReference type="InterPro" id="IPR049326">
    <property type="entry name" value="Rhodopsin_dom_fungi"/>
</dbReference>
<dbReference type="GeneID" id="87835758"/>
<dbReference type="AlphaFoldDB" id="A0AAE0HC37"/>
<organism evidence="8 9">
    <name type="scientific">Chaetomium fimeti</name>
    <dbReference type="NCBI Taxonomy" id="1854472"/>
    <lineage>
        <taxon>Eukaryota</taxon>
        <taxon>Fungi</taxon>
        <taxon>Dikarya</taxon>
        <taxon>Ascomycota</taxon>
        <taxon>Pezizomycotina</taxon>
        <taxon>Sordariomycetes</taxon>
        <taxon>Sordariomycetidae</taxon>
        <taxon>Sordariales</taxon>
        <taxon>Chaetomiaceae</taxon>
        <taxon>Chaetomium</taxon>
    </lineage>
</organism>
<dbReference type="RefSeq" id="XP_062657343.1">
    <property type="nucleotide sequence ID" value="XM_062798810.1"/>
</dbReference>
<evidence type="ECO:0000256" key="1">
    <source>
        <dbReference type="ARBA" id="ARBA00004141"/>
    </source>
</evidence>
<keyword evidence="2 6" id="KW-0812">Transmembrane</keyword>
<dbReference type="Pfam" id="PF20684">
    <property type="entry name" value="Fung_rhodopsin"/>
    <property type="match status" value="1"/>
</dbReference>
<keyword evidence="9" id="KW-1185">Reference proteome</keyword>
<keyword evidence="3 6" id="KW-1133">Transmembrane helix</keyword>
<comment type="similarity">
    <text evidence="5">Belongs to the SAT4 family.</text>
</comment>
<comment type="caution">
    <text evidence="8">The sequence shown here is derived from an EMBL/GenBank/DDBJ whole genome shotgun (WGS) entry which is preliminary data.</text>
</comment>
<feature type="transmembrane region" description="Helical" evidence="6">
    <location>
        <begin position="253"/>
        <end position="272"/>
    </location>
</feature>
<proteinExistence type="inferred from homology"/>
<evidence type="ECO:0000256" key="5">
    <source>
        <dbReference type="ARBA" id="ARBA00038359"/>
    </source>
</evidence>
<reference evidence="8" key="1">
    <citation type="journal article" date="2023" name="Mol. Phylogenet. Evol.">
        <title>Genome-scale phylogeny and comparative genomics of the fungal order Sordariales.</title>
        <authorList>
            <person name="Hensen N."/>
            <person name="Bonometti L."/>
            <person name="Westerberg I."/>
            <person name="Brannstrom I.O."/>
            <person name="Guillou S."/>
            <person name="Cros-Aarteil S."/>
            <person name="Calhoun S."/>
            <person name="Haridas S."/>
            <person name="Kuo A."/>
            <person name="Mondo S."/>
            <person name="Pangilinan J."/>
            <person name="Riley R."/>
            <person name="LaButti K."/>
            <person name="Andreopoulos B."/>
            <person name="Lipzen A."/>
            <person name="Chen C."/>
            <person name="Yan M."/>
            <person name="Daum C."/>
            <person name="Ng V."/>
            <person name="Clum A."/>
            <person name="Steindorff A."/>
            <person name="Ohm R.A."/>
            <person name="Martin F."/>
            <person name="Silar P."/>
            <person name="Natvig D.O."/>
            <person name="Lalanne C."/>
            <person name="Gautier V."/>
            <person name="Ament-Velasquez S.L."/>
            <person name="Kruys A."/>
            <person name="Hutchinson M.I."/>
            <person name="Powell A.J."/>
            <person name="Barry K."/>
            <person name="Miller A.N."/>
            <person name="Grigoriev I.V."/>
            <person name="Debuchy R."/>
            <person name="Gladieux P."/>
            <person name="Hiltunen Thoren M."/>
            <person name="Johannesson H."/>
        </authorList>
    </citation>
    <scope>NUCLEOTIDE SEQUENCE</scope>
    <source>
        <strain evidence="8">CBS 168.71</strain>
    </source>
</reference>
<feature type="transmembrane region" description="Helical" evidence="6">
    <location>
        <begin position="90"/>
        <end position="117"/>
    </location>
</feature>
<dbReference type="InterPro" id="IPR052337">
    <property type="entry name" value="SAT4-like"/>
</dbReference>
<reference evidence="8" key="2">
    <citation type="submission" date="2023-06" db="EMBL/GenBank/DDBJ databases">
        <authorList>
            <consortium name="Lawrence Berkeley National Laboratory"/>
            <person name="Haridas S."/>
            <person name="Hensen N."/>
            <person name="Bonometti L."/>
            <person name="Westerberg I."/>
            <person name="Brannstrom I.O."/>
            <person name="Guillou S."/>
            <person name="Cros-Aarteil S."/>
            <person name="Calhoun S."/>
            <person name="Kuo A."/>
            <person name="Mondo S."/>
            <person name="Pangilinan J."/>
            <person name="Riley R."/>
            <person name="Labutti K."/>
            <person name="Andreopoulos B."/>
            <person name="Lipzen A."/>
            <person name="Chen C."/>
            <person name="Yanf M."/>
            <person name="Daum C."/>
            <person name="Ng V."/>
            <person name="Clum A."/>
            <person name="Steindorff A."/>
            <person name="Ohm R."/>
            <person name="Martin F."/>
            <person name="Silar P."/>
            <person name="Natvig D."/>
            <person name="Lalanne C."/>
            <person name="Gautier V."/>
            <person name="Ament-Velasquez S.L."/>
            <person name="Kruys A."/>
            <person name="Hutchinson M.I."/>
            <person name="Powell A.J."/>
            <person name="Barry K."/>
            <person name="Miller A.N."/>
            <person name="Grigoriev I.V."/>
            <person name="Debuchy R."/>
            <person name="Gladieux P."/>
            <person name="Thoren M.H."/>
            <person name="Johannesson H."/>
        </authorList>
    </citation>
    <scope>NUCLEOTIDE SEQUENCE</scope>
    <source>
        <strain evidence="8">CBS 168.71</strain>
    </source>
</reference>
<dbReference type="PANTHER" id="PTHR33048:SF47">
    <property type="entry name" value="INTEGRAL MEMBRANE PROTEIN-RELATED"/>
    <property type="match status" value="1"/>
</dbReference>
<feature type="transmembrane region" description="Helical" evidence="6">
    <location>
        <begin position="179"/>
        <end position="199"/>
    </location>
</feature>
<keyword evidence="4 6" id="KW-0472">Membrane</keyword>
<evidence type="ECO:0000313" key="8">
    <source>
        <dbReference type="EMBL" id="KAK3293829.1"/>
    </source>
</evidence>
<dbReference type="GO" id="GO:0016020">
    <property type="term" value="C:membrane"/>
    <property type="evidence" value="ECO:0007669"/>
    <property type="project" value="UniProtKB-SubCell"/>
</dbReference>
<comment type="subcellular location">
    <subcellularLocation>
        <location evidence="1">Membrane</location>
        <topology evidence="1">Multi-pass membrane protein</topology>
    </subcellularLocation>
</comment>
<feature type="domain" description="Rhodopsin" evidence="7">
    <location>
        <begin position="27"/>
        <end position="277"/>
    </location>
</feature>
<evidence type="ECO:0000256" key="6">
    <source>
        <dbReference type="SAM" id="Phobius"/>
    </source>
</evidence>